<reference evidence="1" key="1">
    <citation type="submission" date="2020-10" db="EMBL/GenBank/DDBJ databases">
        <authorList>
            <person name="Han B."/>
            <person name="Lu T."/>
            <person name="Zhao Q."/>
            <person name="Huang X."/>
            <person name="Zhao Y."/>
        </authorList>
    </citation>
    <scope>NUCLEOTIDE SEQUENCE</scope>
</reference>
<dbReference type="AlphaFoldDB" id="A0A811PNB0"/>
<organism evidence="1 2">
    <name type="scientific">Miscanthus lutarioriparius</name>
    <dbReference type="NCBI Taxonomy" id="422564"/>
    <lineage>
        <taxon>Eukaryota</taxon>
        <taxon>Viridiplantae</taxon>
        <taxon>Streptophyta</taxon>
        <taxon>Embryophyta</taxon>
        <taxon>Tracheophyta</taxon>
        <taxon>Spermatophyta</taxon>
        <taxon>Magnoliopsida</taxon>
        <taxon>Liliopsida</taxon>
        <taxon>Poales</taxon>
        <taxon>Poaceae</taxon>
        <taxon>PACMAD clade</taxon>
        <taxon>Panicoideae</taxon>
        <taxon>Andropogonodae</taxon>
        <taxon>Andropogoneae</taxon>
        <taxon>Saccharinae</taxon>
        <taxon>Miscanthus</taxon>
    </lineage>
</organism>
<comment type="caution">
    <text evidence="1">The sequence shown here is derived from an EMBL/GenBank/DDBJ whole genome shotgun (WGS) entry which is preliminary data.</text>
</comment>
<accession>A0A811PNB0</accession>
<sequence length="162" mass="17879">MKLHRQLSMGKLSSAVRELWEGLTVGAHRPADDDYFRGSYEFSCTTTPVNVLTVKGRHRRRQRRLSPCVGAKQAMEMLAGTVVTRRDGGWSPELERSPQAMAALDIDGLAEVSRAAADASRGRAGGKAQVSLGALCINDVSYDYEFYTQSRATYYRTTTSIL</sequence>
<gene>
    <name evidence="1" type="ORF">NCGR_LOCUS29118</name>
</gene>
<protein>
    <submittedName>
        <fullName evidence="1">Uncharacterized protein</fullName>
    </submittedName>
</protein>
<proteinExistence type="predicted"/>
<name>A0A811PNB0_9POAL</name>
<keyword evidence="2" id="KW-1185">Reference proteome</keyword>
<evidence type="ECO:0000313" key="1">
    <source>
        <dbReference type="EMBL" id="CAD6244419.1"/>
    </source>
</evidence>
<dbReference type="Proteomes" id="UP000604825">
    <property type="component" value="Unassembled WGS sequence"/>
</dbReference>
<dbReference type="EMBL" id="CAJGYO010000007">
    <property type="protein sequence ID" value="CAD6244419.1"/>
    <property type="molecule type" value="Genomic_DNA"/>
</dbReference>
<dbReference type="OrthoDB" id="696337at2759"/>
<evidence type="ECO:0000313" key="2">
    <source>
        <dbReference type="Proteomes" id="UP000604825"/>
    </source>
</evidence>